<keyword evidence="5" id="KW-0663">Pyridoxal phosphate</keyword>
<dbReference type="SUPFAM" id="SSF53383">
    <property type="entry name" value="PLP-dependent transferases"/>
    <property type="match status" value="1"/>
</dbReference>
<dbReference type="PROSITE" id="PS00105">
    <property type="entry name" value="AA_TRANSFER_CLASS_1"/>
    <property type="match status" value="1"/>
</dbReference>
<organism evidence="8 9">
    <name type="scientific">Stackebrandtia endophytica</name>
    <dbReference type="NCBI Taxonomy" id="1496996"/>
    <lineage>
        <taxon>Bacteria</taxon>
        <taxon>Bacillati</taxon>
        <taxon>Actinomycetota</taxon>
        <taxon>Actinomycetes</taxon>
        <taxon>Glycomycetales</taxon>
        <taxon>Glycomycetaceae</taxon>
        <taxon>Stackebrandtia</taxon>
    </lineage>
</organism>
<evidence type="ECO:0000313" key="8">
    <source>
        <dbReference type="EMBL" id="TQL75184.1"/>
    </source>
</evidence>
<dbReference type="Gene3D" id="3.40.640.10">
    <property type="entry name" value="Type I PLP-dependent aspartate aminotransferase-like (Major domain)"/>
    <property type="match status" value="1"/>
</dbReference>
<dbReference type="InterPro" id="IPR050596">
    <property type="entry name" value="AspAT/PAT-like"/>
</dbReference>
<accession>A0A543ARI2</accession>
<dbReference type="GO" id="GO:0006520">
    <property type="term" value="P:amino acid metabolic process"/>
    <property type="evidence" value="ECO:0007669"/>
    <property type="project" value="InterPro"/>
</dbReference>
<reference evidence="8 9" key="1">
    <citation type="submission" date="2019-06" db="EMBL/GenBank/DDBJ databases">
        <title>Sequencing the genomes of 1000 actinobacteria strains.</title>
        <authorList>
            <person name="Klenk H.-P."/>
        </authorList>
    </citation>
    <scope>NUCLEOTIDE SEQUENCE [LARGE SCALE GENOMIC DNA]</scope>
    <source>
        <strain evidence="8 9">DSM 45928</strain>
    </source>
</reference>
<keyword evidence="9" id="KW-1185">Reference proteome</keyword>
<dbReference type="RefSeq" id="WP_142034862.1">
    <property type="nucleotide sequence ID" value="NZ_JBHTGS010000001.1"/>
</dbReference>
<comment type="caution">
    <text evidence="8">The sequence shown here is derived from an EMBL/GenBank/DDBJ whole genome shotgun (WGS) entry which is preliminary data.</text>
</comment>
<dbReference type="InterPro" id="IPR015421">
    <property type="entry name" value="PyrdxlP-dep_Trfase_major"/>
</dbReference>
<dbReference type="Gene3D" id="3.90.1150.10">
    <property type="entry name" value="Aspartate Aminotransferase, domain 1"/>
    <property type="match status" value="1"/>
</dbReference>
<dbReference type="AlphaFoldDB" id="A0A543ARI2"/>
<comment type="cofactor">
    <cofactor evidence="1 6">
        <name>pyridoxal 5'-phosphate</name>
        <dbReference type="ChEBI" id="CHEBI:597326"/>
    </cofactor>
</comment>
<dbReference type="InterPro" id="IPR015422">
    <property type="entry name" value="PyrdxlP-dep_Trfase_small"/>
</dbReference>
<name>A0A543ARI2_9ACTN</name>
<dbReference type="GO" id="GO:0030170">
    <property type="term" value="F:pyridoxal phosphate binding"/>
    <property type="evidence" value="ECO:0007669"/>
    <property type="project" value="InterPro"/>
</dbReference>
<dbReference type="GO" id="GO:0008483">
    <property type="term" value="F:transaminase activity"/>
    <property type="evidence" value="ECO:0007669"/>
    <property type="project" value="UniProtKB-KW"/>
</dbReference>
<dbReference type="InterPro" id="IPR004838">
    <property type="entry name" value="NHTrfase_class1_PyrdxlP-BS"/>
</dbReference>
<evidence type="ECO:0000256" key="4">
    <source>
        <dbReference type="ARBA" id="ARBA00022679"/>
    </source>
</evidence>
<evidence type="ECO:0000259" key="7">
    <source>
        <dbReference type="Pfam" id="PF00155"/>
    </source>
</evidence>
<evidence type="ECO:0000256" key="1">
    <source>
        <dbReference type="ARBA" id="ARBA00001933"/>
    </source>
</evidence>
<dbReference type="InParanoid" id="A0A543ARI2"/>
<proteinExistence type="inferred from homology"/>
<dbReference type="Pfam" id="PF00155">
    <property type="entry name" value="Aminotran_1_2"/>
    <property type="match status" value="1"/>
</dbReference>
<dbReference type="EC" id="2.6.1.-" evidence="6"/>
<sequence length="426" mass="45515">MSVSATLAANETIIRRREAGEYVLPLAFGEAGLPVHPELIEVLSRHAGRNGYGPVSAIPSLAEAAAGYWSRRRLPTEPGNVIAGPGSKPLLYGLMAAIGGDMVLPQPSWVSYAAQCQMLGGTPLYVPTPTGVGGVPDPDVLERHLDHARAAGRKITGMVLTLPDNPTGTVADPDLLGRVCELARQWDLFIISDEIYRDLRFAGEAGFVSPAELAPERTAVTTGISKNLALGGWRLGVSRLPDSPQGNEIRDRLLTIGSEIWSSAPQPVQHAAAFAFNEPPVLRERIQESVRLHAEVAHLVAAQFRAAGATVPTPQGGFYLYPDFSDHREVLEAKWSVTTSADLAALLLDRFGVGVLPGSAFGDDPKALKLRVATSQLYGDTDEQREASLRSAFPAQLPWLRAALGRLAEVLPELTETKPSLAVPSA</sequence>
<dbReference type="InterPro" id="IPR015424">
    <property type="entry name" value="PyrdxlP-dep_Trfase"/>
</dbReference>
<dbReference type="EMBL" id="VFOW01000001">
    <property type="protein sequence ID" value="TQL75184.1"/>
    <property type="molecule type" value="Genomic_DNA"/>
</dbReference>
<dbReference type="InterPro" id="IPR004839">
    <property type="entry name" value="Aminotransferase_I/II_large"/>
</dbReference>
<evidence type="ECO:0000256" key="6">
    <source>
        <dbReference type="RuleBase" id="RU000481"/>
    </source>
</evidence>
<evidence type="ECO:0000256" key="3">
    <source>
        <dbReference type="ARBA" id="ARBA00022576"/>
    </source>
</evidence>
<evidence type="ECO:0000256" key="2">
    <source>
        <dbReference type="ARBA" id="ARBA00007441"/>
    </source>
</evidence>
<evidence type="ECO:0000313" key="9">
    <source>
        <dbReference type="Proteomes" id="UP000317043"/>
    </source>
</evidence>
<protein>
    <recommendedName>
        <fullName evidence="6">Aminotransferase</fullName>
        <ecNumber evidence="6">2.6.1.-</ecNumber>
    </recommendedName>
</protein>
<keyword evidence="3 6" id="KW-0032">Aminotransferase</keyword>
<dbReference type="CDD" id="cd00609">
    <property type="entry name" value="AAT_like"/>
    <property type="match status" value="1"/>
</dbReference>
<gene>
    <name evidence="8" type="ORF">FB566_0680</name>
</gene>
<dbReference type="PANTHER" id="PTHR46383:SF1">
    <property type="entry name" value="ASPARTATE AMINOTRANSFERASE"/>
    <property type="match status" value="1"/>
</dbReference>
<keyword evidence="4 6" id="KW-0808">Transferase</keyword>
<dbReference type="OrthoDB" id="2192472at2"/>
<evidence type="ECO:0000256" key="5">
    <source>
        <dbReference type="ARBA" id="ARBA00022898"/>
    </source>
</evidence>
<feature type="domain" description="Aminotransferase class I/classII large" evidence="7">
    <location>
        <begin position="44"/>
        <end position="373"/>
    </location>
</feature>
<dbReference type="PANTHER" id="PTHR46383">
    <property type="entry name" value="ASPARTATE AMINOTRANSFERASE"/>
    <property type="match status" value="1"/>
</dbReference>
<dbReference type="Proteomes" id="UP000317043">
    <property type="component" value="Unassembled WGS sequence"/>
</dbReference>
<comment type="similarity">
    <text evidence="2 6">Belongs to the class-I pyridoxal-phosphate-dependent aminotransferase family.</text>
</comment>